<proteinExistence type="predicted"/>
<accession>A0ABQ7H258</accession>
<dbReference type="EMBL" id="MU069499">
    <property type="protein sequence ID" value="KAF5840947.1"/>
    <property type="molecule type" value="Genomic_DNA"/>
</dbReference>
<dbReference type="Proteomes" id="UP000815325">
    <property type="component" value="Unassembled WGS sequence"/>
</dbReference>
<reference evidence="2" key="1">
    <citation type="submission" date="2017-08" db="EMBL/GenBank/DDBJ databases">
        <authorList>
            <person name="Polle J.E."/>
            <person name="Barry K."/>
            <person name="Cushman J."/>
            <person name="Schmutz J."/>
            <person name="Tran D."/>
            <person name="Hathwaick L.T."/>
            <person name="Yim W.C."/>
            <person name="Jenkins J."/>
            <person name="Mckie-Krisberg Z.M."/>
            <person name="Prochnik S."/>
            <person name="Lindquist E."/>
            <person name="Dockter R.B."/>
            <person name="Adam C."/>
            <person name="Molina H."/>
            <person name="Bunkerborg J."/>
            <person name="Jin E."/>
            <person name="Buchheim M."/>
            <person name="Magnuson J."/>
        </authorList>
    </citation>
    <scope>NUCLEOTIDE SEQUENCE</scope>
    <source>
        <strain evidence="2">CCAP 19/18</strain>
    </source>
</reference>
<evidence type="ECO:0000256" key="1">
    <source>
        <dbReference type="SAM" id="MobiDB-lite"/>
    </source>
</evidence>
<feature type="compositionally biased region" description="Polar residues" evidence="1">
    <location>
        <begin position="52"/>
        <end position="67"/>
    </location>
</feature>
<comment type="caution">
    <text evidence="2">The sequence shown here is derived from an EMBL/GenBank/DDBJ whole genome shotgun (WGS) entry which is preliminary data.</text>
</comment>
<feature type="compositionally biased region" description="Polar residues" evidence="1">
    <location>
        <begin position="231"/>
        <end position="244"/>
    </location>
</feature>
<keyword evidence="3" id="KW-1185">Reference proteome</keyword>
<organism evidence="2 3">
    <name type="scientific">Dunaliella salina</name>
    <name type="common">Green alga</name>
    <name type="synonym">Protococcus salinus</name>
    <dbReference type="NCBI Taxonomy" id="3046"/>
    <lineage>
        <taxon>Eukaryota</taxon>
        <taxon>Viridiplantae</taxon>
        <taxon>Chlorophyta</taxon>
        <taxon>core chlorophytes</taxon>
        <taxon>Chlorophyceae</taxon>
        <taxon>CS clade</taxon>
        <taxon>Chlamydomonadales</taxon>
        <taxon>Dunaliellaceae</taxon>
        <taxon>Dunaliella</taxon>
    </lineage>
</organism>
<protein>
    <submittedName>
        <fullName evidence="2">Uncharacterized protein</fullName>
    </submittedName>
</protein>
<name>A0ABQ7H258_DUNSA</name>
<evidence type="ECO:0000313" key="2">
    <source>
        <dbReference type="EMBL" id="KAF5840947.1"/>
    </source>
</evidence>
<evidence type="ECO:0000313" key="3">
    <source>
        <dbReference type="Proteomes" id="UP000815325"/>
    </source>
</evidence>
<feature type="region of interest" description="Disordered" evidence="1">
    <location>
        <begin position="52"/>
        <end position="88"/>
    </location>
</feature>
<sequence>MDFLGPLDQAYVEGVLRKAGFQVHTGQGGCQENDTKALVDYATSVLRTLSQPSMCEQPNEPSTSQPDANGGECSEAQGLQQQEQQQPAEVNPHILDLHKQVLEKAARVKELRAEVPALISQSVQGEVESLRPLVASIEQLTASTPCREDADDCNPEGQAHQGQPALDGEELQAMLAGTLDKLPALRARLEQTVQRLARITAAVDAEQGRTSPLKTVEKVLLNRPSDDTENMGDQLNCNGDGSQATRRRLAKDLNAKAL</sequence>
<feature type="region of interest" description="Disordered" evidence="1">
    <location>
        <begin position="222"/>
        <end position="245"/>
    </location>
</feature>
<gene>
    <name evidence="2" type="ORF">DUNSADRAFT_14971</name>
</gene>
<feature type="compositionally biased region" description="Low complexity" evidence="1">
    <location>
        <begin position="77"/>
        <end position="86"/>
    </location>
</feature>